<dbReference type="Proteomes" id="UP000654345">
    <property type="component" value="Unassembled WGS sequence"/>
</dbReference>
<evidence type="ECO:0000313" key="10">
    <source>
        <dbReference type="Proteomes" id="UP000654345"/>
    </source>
</evidence>
<gene>
    <name evidence="9" type="ORF">KSB_78850</name>
</gene>
<sequence length="158" mass="18004">MQIATFWSNSLAYLFPTALPLADAGIAVLIIGVIFIAALFGLALTAFWIWMLIDCVRNRYLKDDARVVWALVIFFTHLIGAFVYYLTEYSGRKRNAPLYVSPFVPNAQVQAQQPPLYQQGYQASREQAYLHEAHQPDWHSSELPRASYPEQAEPPLQQ</sequence>
<reference evidence="9 10" key="1">
    <citation type="journal article" date="2021" name="Int. J. Syst. Evol. Microbiol.">
        <title>Reticulibacter mediterranei gen. nov., sp. nov., within the new family Reticulibacteraceae fam. nov., and Ktedonospora formicarum gen. nov., sp. nov., Ktedonobacter robiniae sp. nov., Dictyobacter formicarum sp. nov. and Dictyobacter arantiisoli sp. nov., belonging to the class Ktedonobacteria.</title>
        <authorList>
            <person name="Yabe S."/>
            <person name="Zheng Y."/>
            <person name="Wang C.M."/>
            <person name="Sakai Y."/>
            <person name="Abe K."/>
            <person name="Yokota A."/>
            <person name="Donadio S."/>
            <person name="Cavaletti L."/>
            <person name="Monciardini P."/>
        </authorList>
    </citation>
    <scope>NUCLEOTIDE SEQUENCE [LARGE SCALE GENOMIC DNA]</scope>
    <source>
        <strain evidence="9 10">SOSP1-30</strain>
    </source>
</reference>
<evidence type="ECO:0000256" key="7">
    <source>
        <dbReference type="SAM" id="Phobius"/>
    </source>
</evidence>
<evidence type="ECO:0000256" key="1">
    <source>
        <dbReference type="ARBA" id="ARBA00004651"/>
    </source>
</evidence>
<feature type="transmembrane region" description="Helical" evidence="7">
    <location>
        <begin position="65"/>
        <end position="86"/>
    </location>
</feature>
<keyword evidence="4 7" id="KW-1133">Transmembrane helix</keyword>
<evidence type="ECO:0000256" key="4">
    <source>
        <dbReference type="ARBA" id="ARBA00022989"/>
    </source>
</evidence>
<dbReference type="RefSeq" id="WP_201375600.1">
    <property type="nucleotide sequence ID" value="NZ_BNJG01000003.1"/>
</dbReference>
<evidence type="ECO:0000259" key="8">
    <source>
        <dbReference type="Pfam" id="PF13396"/>
    </source>
</evidence>
<feature type="transmembrane region" description="Helical" evidence="7">
    <location>
        <begin position="24"/>
        <end position="53"/>
    </location>
</feature>
<feature type="region of interest" description="Disordered" evidence="6">
    <location>
        <begin position="133"/>
        <end position="158"/>
    </location>
</feature>
<keyword evidence="5 7" id="KW-0472">Membrane</keyword>
<protein>
    <recommendedName>
        <fullName evidence="8">Cardiolipin synthase N-terminal domain-containing protein</fullName>
    </recommendedName>
</protein>
<evidence type="ECO:0000256" key="6">
    <source>
        <dbReference type="SAM" id="MobiDB-lite"/>
    </source>
</evidence>
<organism evidence="9 10">
    <name type="scientific">Ktedonobacter robiniae</name>
    <dbReference type="NCBI Taxonomy" id="2778365"/>
    <lineage>
        <taxon>Bacteria</taxon>
        <taxon>Bacillati</taxon>
        <taxon>Chloroflexota</taxon>
        <taxon>Ktedonobacteria</taxon>
        <taxon>Ktedonobacterales</taxon>
        <taxon>Ktedonobacteraceae</taxon>
        <taxon>Ktedonobacter</taxon>
    </lineage>
</organism>
<name>A0ABQ3V4K7_9CHLR</name>
<accession>A0ABQ3V4K7</accession>
<dbReference type="InterPro" id="IPR027379">
    <property type="entry name" value="CLS_N"/>
</dbReference>
<evidence type="ECO:0000256" key="3">
    <source>
        <dbReference type="ARBA" id="ARBA00022692"/>
    </source>
</evidence>
<evidence type="ECO:0000256" key="5">
    <source>
        <dbReference type="ARBA" id="ARBA00023136"/>
    </source>
</evidence>
<dbReference type="Pfam" id="PF13396">
    <property type="entry name" value="PLDc_N"/>
    <property type="match status" value="1"/>
</dbReference>
<comment type="subcellular location">
    <subcellularLocation>
        <location evidence="1">Cell membrane</location>
        <topology evidence="1">Multi-pass membrane protein</topology>
    </subcellularLocation>
</comment>
<keyword evidence="2" id="KW-1003">Cell membrane</keyword>
<keyword evidence="10" id="KW-1185">Reference proteome</keyword>
<keyword evidence="3 7" id="KW-0812">Transmembrane</keyword>
<feature type="domain" description="Cardiolipin synthase N-terminal" evidence="8">
    <location>
        <begin position="46"/>
        <end position="86"/>
    </location>
</feature>
<proteinExistence type="predicted"/>
<evidence type="ECO:0000256" key="2">
    <source>
        <dbReference type="ARBA" id="ARBA00022475"/>
    </source>
</evidence>
<comment type="caution">
    <text evidence="9">The sequence shown here is derived from an EMBL/GenBank/DDBJ whole genome shotgun (WGS) entry which is preliminary data.</text>
</comment>
<evidence type="ECO:0000313" key="9">
    <source>
        <dbReference type="EMBL" id="GHO59410.1"/>
    </source>
</evidence>
<feature type="compositionally biased region" description="Basic and acidic residues" evidence="6">
    <location>
        <begin position="133"/>
        <end position="142"/>
    </location>
</feature>
<dbReference type="EMBL" id="BNJG01000003">
    <property type="protein sequence ID" value="GHO59410.1"/>
    <property type="molecule type" value="Genomic_DNA"/>
</dbReference>